<sequence length="438" mass="49681">MAKPLIAILGRPNVGKSTFFNRVLSRRHAIVDAQERITRDRIYGEMEWCGHKLKFIDTGGYIPEDVDIFNSAVRKQAQEGMEESDLVLFMVDGKTSPTASDLILAQLVRESEKPNILVVNKCDTLNADEQIHQFHELGLETPMAISALNGRQTGDLLDAILEKLKLIDRPLQSDENPNLRLAIVGMPNVGKSSLTNALLQKERTIVTPIAGTTRDSIDAHIKWYGHDITLVDTAGLRKLAKITDKIEYYSTVRAQNAISNSNIVLVVIDAEKGFGKQDKSIVDLVIDRGKGLIIVVNKWDLIEKNSQTMKEFEDELRYRFKALNHYPVLFISALNKQRIHKIFDTAWSVYETSLNRISTRKLNESLQSIIAKNPPPAERGKVIRIKYAAQVGLNPTVIILYTNFPKLIKVAYRRYLENQLRMDFDFQGLPIKLSFRKK</sequence>
<feature type="domain" description="EngA-type G" evidence="8">
    <location>
        <begin position="179"/>
        <end position="354"/>
    </location>
</feature>
<dbReference type="InterPro" id="IPR006073">
    <property type="entry name" value="GTP-bd"/>
</dbReference>
<name>A0A381XD01_9ZZZZ</name>
<accession>A0A381XD01</accession>
<dbReference type="CDD" id="cd01894">
    <property type="entry name" value="EngA1"/>
    <property type="match status" value="1"/>
</dbReference>
<protein>
    <recommendedName>
        <fullName evidence="2">GTPase Der</fullName>
    </recommendedName>
    <alternativeName>
        <fullName evidence="7">GTP-binding protein EngA</fullName>
    </alternativeName>
</protein>
<dbReference type="Pfam" id="PF01926">
    <property type="entry name" value="MMR_HSR1"/>
    <property type="match status" value="2"/>
</dbReference>
<dbReference type="Gene3D" id="3.30.300.20">
    <property type="match status" value="1"/>
</dbReference>
<dbReference type="Gene3D" id="3.40.50.300">
    <property type="entry name" value="P-loop containing nucleotide triphosphate hydrolases"/>
    <property type="match status" value="2"/>
</dbReference>
<dbReference type="InterPro" id="IPR032859">
    <property type="entry name" value="KH_dom-like"/>
</dbReference>
<dbReference type="AlphaFoldDB" id="A0A381XD01"/>
<dbReference type="FunFam" id="3.40.50.300:FF:000040">
    <property type="entry name" value="GTPase Der"/>
    <property type="match status" value="1"/>
</dbReference>
<dbReference type="Pfam" id="PF14714">
    <property type="entry name" value="KH_dom-like"/>
    <property type="match status" value="1"/>
</dbReference>
<evidence type="ECO:0000259" key="8">
    <source>
        <dbReference type="PROSITE" id="PS51712"/>
    </source>
</evidence>
<dbReference type="InterPro" id="IPR015946">
    <property type="entry name" value="KH_dom-like_a/b"/>
</dbReference>
<evidence type="ECO:0000256" key="7">
    <source>
        <dbReference type="ARBA" id="ARBA00032345"/>
    </source>
</evidence>
<keyword evidence="6" id="KW-0342">GTP-binding</keyword>
<dbReference type="InterPro" id="IPR031166">
    <property type="entry name" value="G_ENGA"/>
</dbReference>
<evidence type="ECO:0000256" key="5">
    <source>
        <dbReference type="ARBA" id="ARBA00022741"/>
    </source>
</evidence>
<keyword evidence="4" id="KW-0677">Repeat</keyword>
<evidence type="ECO:0000256" key="1">
    <source>
        <dbReference type="ARBA" id="ARBA00008279"/>
    </source>
</evidence>
<comment type="similarity">
    <text evidence="1">Belongs to the TRAFAC class TrmE-Era-EngA-EngB-Septin-like GTPase superfamily. EngA (Der) GTPase family.</text>
</comment>
<dbReference type="PIRSF" id="PIRSF006485">
    <property type="entry name" value="GTP-binding_EngA"/>
    <property type="match status" value="1"/>
</dbReference>
<gene>
    <name evidence="9" type="ORF">METZ01_LOCUS115463</name>
</gene>
<dbReference type="InterPro" id="IPR027417">
    <property type="entry name" value="P-loop_NTPase"/>
</dbReference>
<dbReference type="SUPFAM" id="SSF52540">
    <property type="entry name" value="P-loop containing nucleoside triphosphate hydrolases"/>
    <property type="match status" value="2"/>
</dbReference>
<keyword evidence="3" id="KW-0690">Ribosome biogenesis</keyword>
<evidence type="ECO:0000313" key="9">
    <source>
        <dbReference type="EMBL" id="SVA62609.1"/>
    </source>
</evidence>
<dbReference type="EMBL" id="UINC01014729">
    <property type="protein sequence ID" value="SVA62609.1"/>
    <property type="molecule type" value="Genomic_DNA"/>
</dbReference>
<evidence type="ECO:0000256" key="3">
    <source>
        <dbReference type="ARBA" id="ARBA00022517"/>
    </source>
</evidence>
<dbReference type="HAMAP" id="MF_00195">
    <property type="entry name" value="GTPase_Der"/>
    <property type="match status" value="1"/>
</dbReference>
<proteinExistence type="inferred from homology"/>
<dbReference type="GO" id="GO:0042254">
    <property type="term" value="P:ribosome biogenesis"/>
    <property type="evidence" value="ECO:0007669"/>
    <property type="project" value="UniProtKB-KW"/>
</dbReference>
<dbReference type="GO" id="GO:0005525">
    <property type="term" value="F:GTP binding"/>
    <property type="evidence" value="ECO:0007669"/>
    <property type="project" value="UniProtKB-KW"/>
</dbReference>
<dbReference type="GO" id="GO:0043022">
    <property type="term" value="F:ribosome binding"/>
    <property type="evidence" value="ECO:0007669"/>
    <property type="project" value="TreeGrafter"/>
</dbReference>
<dbReference type="NCBIfam" id="TIGR00231">
    <property type="entry name" value="small_GTP"/>
    <property type="match status" value="2"/>
</dbReference>
<dbReference type="PROSITE" id="PS51712">
    <property type="entry name" value="G_ENGA"/>
    <property type="match status" value="1"/>
</dbReference>
<dbReference type="PANTHER" id="PTHR43834:SF6">
    <property type="entry name" value="GTPASE DER"/>
    <property type="match status" value="1"/>
</dbReference>
<evidence type="ECO:0000256" key="2">
    <source>
        <dbReference type="ARBA" id="ARBA00020953"/>
    </source>
</evidence>
<dbReference type="InterPro" id="IPR016484">
    <property type="entry name" value="GTPase_Der"/>
</dbReference>
<dbReference type="CDD" id="cd01895">
    <property type="entry name" value="EngA2"/>
    <property type="match status" value="1"/>
</dbReference>
<dbReference type="InterPro" id="IPR005225">
    <property type="entry name" value="Small_GTP-bd"/>
</dbReference>
<dbReference type="FunFam" id="3.30.300.20:FF:000004">
    <property type="entry name" value="GTPase Der"/>
    <property type="match status" value="1"/>
</dbReference>
<keyword evidence="5" id="KW-0547">Nucleotide-binding</keyword>
<evidence type="ECO:0000256" key="6">
    <source>
        <dbReference type="ARBA" id="ARBA00023134"/>
    </source>
</evidence>
<dbReference type="PANTHER" id="PTHR43834">
    <property type="entry name" value="GTPASE DER"/>
    <property type="match status" value="1"/>
</dbReference>
<evidence type="ECO:0000256" key="4">
    <source>
        <dbReference type="ARBA" id="ARBA00022737"/>
    </source>
</evidence>
<reference evidence="9" key="1">
    <citation type="submission" date="2018-05" db="EMBL/GenBank/DDBJ databases">
        <authorList>
            <person name="Lanie J.A."/>
            <person name="Ng W.-L."/>
            <person name="Kazmierczak K.M."/>
            <person name="Andrzejewski T.M."/>
            <person name="Davidsen T.M."/>
            <person name="Wayne K.J."/>
            <person name="Tettelin H."/>
            <person name="Glass J.I."/>
            <person name="Rusch D."/>
            <person name="Podicherti R."/>
            <person name="Tsui H.-C.T."/>
            <person name="Winkler M.E."/>
        </authorList>
    </citation>
    <scope>NUCLEOTIDE SEQUENCE</scope>
</reference>
<dbReference type="NCBIfam" id="TIGR03594">
    <property type="entry name" value="GTPase_EngA"/>
    <property type="match status" value="1"/>
</dbReference>
<organism evidence="9">
    <name type="scientific">marine metagenome</name>
    <dbReference type="NCBI Taxonomy" id="408172"/>
    <lineage>
        <taxon>unclassified sequences</taxon>
        <taxon>metagenomes</taxon>
        <taxon>ecological metagenomes</taxon>
    </lineage>
</organism>
<dbReference type="PRINTS" id="PR00326">
    <property type="entry name" value="GTP1OBG"/>
</dbReference>